<organism evidence="1 2">
    <name type="scientific">Heliocybe sulcata</name>
    <dbReference type="NCBI Taxonomy" id="5364"/>
    <lineage>
        <taxon>Eukaryota</taxon>
        <taxon>Fungi</taxon>
        <taxon>Dikarya</taxon>
        <taxon>Basidiomycota</taxon>
        <taxon>Agaricomycotina</taxon>
        <taxon>Agaricomycetes</taxon>
        <taxon>Gloeophyllales</taxon>
        <taxon>Gloeophyllaceae</taxon>
        <taxon>Heliocybe</taxon>
    </lineage>
</organism>
<dbReference type="OrthoDB" id="3269417at2759"/>
<reference evidence="1 2" key="1">
    <citation type="journal article" date="2019" name="Nat. Ecol. Evol.">
        <title>Megaphylogeny resolves global patterns of mushroom evolution.</title>
        <authorList>
            <person name="Varga T."/>
            <person name="Krizsan K."/>
            <person name="Foldi C."/>
            <person name="Dima B."/>
            <person name="Sanchez-Garcia M."/>
            <person name="Sanchez-Ramirez S."/>
            <person name="Szollosi G.J."/>
            <person name="Szarkandi J.G."/>
            <person name="Papp V."/>
            <person name="Albert L."/>
            <person name="Andreopoulos W."/>
            <person name="Angelini C."/>
            <person name="Antonin V."/>
            <person name="Barry K.W."/>
            <person name="Bougher N.L."/>
            <person name="Buchanan P."/>
            <person name="Buyck B."/>
            <person name="Bense V."/>
            <person name="Catcheside P."/>
            <person name="Chovatia M."/>
            <person name="Cooper J."/>
            <person name="Damon W."/>
            <person name="Desjardin D."/>
            <person name="Finy P."/>
            <person name="Geml J."/>
            <person name="Haridas S."/>
            <person name="Hughes K."/>
            <person name="Justo A."/>
            <person name="Karasinski D."/>
            <person name="Kautmanova I."/>
            <person name="Kiss B."/>
            <person name="Kocsube S."/>
            <person name="Kotiranta H."/>
            <person name="LaButti K.M."/>
            <person name="Lechner B.E."/>
            <person name="Liimatainen K."/>
            <person name="Lipzen A."/>
            <person name="Lukacs Z."/>
            <person name="Mihaltcheva S."/>
            <person name="Morgado L.N."/>
            <person name="Niskanen T."/>
            <person name="Noordeloos M.E."/>
            <person name="Ohm R.A."/>
            <person name="Ortiz-Santana B."/>
            <person name="Ovrebo C."/>
            <person name="Racz N."/>
            <person name="Riley R."/>
            <person name="Savchenko A."/>
            <person name="Shiryaev A."/>
            <person name="Soop K."/>
            <person name="Spirin V."/>
            <person name="Szebenyi C."/>
            <person name="Tomsovsky M."/>
            <person name="Tulloss R.E."/>
            <person name="Uehling J."/>
            <person name="Grigoriev I.V."/>
            <person name="Vagvolgyi C."/>
            <person name="Papp T."/>
            <person name="Martin F.M."/>
            <person name="Miettinen O."/>
            <person name="Hibbett D.S."/>
            <person name="Nagy L.G."/>
        </authorList>
    </citation>
    <scope>NUCLEOTIDE SEQUENCE [LARGE SCALE GENOMIC DNA]</scope>
    <source>
        <strain evidence="1 2">OMC1185</strain>
    </source>
</reference>
<protein>
    <submittedName>
        <fullName evidence="1">Uncharacterized protein</fullName>
    </submittedName>
</protein>
<sequence>RFHKIPTFGWSTIRCFSNNVSAMKKLAGRDFGVILQCSLPIFEGLLPEPHDKRIQDLLFALANWHACAKLRLHTESMLSHLHAATSYLGSQLRHFVKTTCPHFDTKELPCEEAARVRRRQKQGTTGANLSSLPGAHNRKSLNLSTFKLHALGDYATQIELFGTTDSFSTQTVSSLLYSAQHL</sequence>
<gene>
    <name evidence="1" type="ORF">OE88DRAFT_1635916</name>
</gene>
<dbReference type="STRING" id="5364.A0A5C3N211"/>
<accession>A0A5C3N211</accession>
<dbReference type="EMBL" id="ML213522">
    <property type="protein sequence ID" value="TFK47771.1"/>
    <property type="molecule type" value="Genomic_DNA"/>
</dbReference>
<feature type="non-terminal residue" evidence="1">
    <location>
        <position position="1"/>
    </location>
</feature>
<evidence type="ECO:0000313" key="1">
    <source>
        <dbReference type="EMBL" id="TFK47771.1"/>
    </source>
</evidence>
<proteinExistence type="predicted"/>
<dbReference type="Proteomes" id="UP000305948">
    <property type="component" value="Unassembled WGS sequence"/>
</dbReference>
<name>A0A5C3N211_9AGAM</name>
<keyword evidence="2" id="KW-1185">Reference proteome</keyword>
<dbReference type="AlphaFoldDB" id="A0A5C3N211"/>
<evidence type="ECO:0000313" key="2">
    <source>
        <dbReference type="Proteomes" id="UP000305948"/>
    </source>
</evidence>